<comment type="caution">
    <text evidence="8">The sequence shown here is derived from an EMBL/GenBank/DDBJ whole genome shotgun (WGS) entry which is preliminary data.</text>
</comment>
<dbReference type="GO" id="GO:0031902">
    <property type="term" value="C:late endosome membrane"/>
    <property type="evidence" value="ECO:0007669"/>
    <property type="project" value="TreeGrafter"/>
</dbReference>
<evidence type="ECO:0000313" key="9">
    <source>
        <dbReference type="Proteomes" id="UP001190700"/>
    </source>
</evidence>
<sequence length="208" mass="23272">MNSLSGQYTAANKLILELREGLEQLERFDGAGVLQETGLARDLRAKFGDLKNLSHEMDRTWRVLVMQESGSKRQIWQRKVQVTVEETECIGHALDKHATKVHRKMAEEKDRAELLSRFSSGAMSTSYDPESGALESASNSNKMVDELLATGMSVLSNMAEQRERLKGAQRKMLDVLNTTEKLNVKELVPVRSGAKMCLLLCTEAQRCG</sequence>
<dbReference type="PIRSF" id="PIRSF028865">
    <property type="entry name" value="Membrin-2"/>
    <property type="match status" value="1"/>
</dbReference>
<evidence type="ECO:0000256" key="6">
    <source>
        <dbReference type="ARBA" id="ARBA00023034"/>
    </source>
</evidence>
<accession>A0AAE0GXJ1</accession>
<evidence type="ECO:0000256" key="5">
    <source>
        <dbReference type="ARBA" id="ARBA00022989"/>
    </source>
</evidence>
<dbReference type="AlphaFoldDB" id="A0AAE0GXJ1"/>
<dbReference type="GO" id="GO:0000149">
    <property type="term" value="F:SNARE binding"/>
    <property type="evidence" value="ECO:0007669"/>
    <property type="project" value="TreeGrafter"/>
</dbReference>
<keyword evidence="6" id="KW-0333">Golgi apparatus</keyword>
<keyword evidence="5" id="KW-1133">Transmembrane helix</keyword>
<protein>
    <recommendedName>
        <fullName evidence="10">Membrin</fullName>
    </recommendedName>
</protein>
<comment type="subcellular location">
    <subcellularLocation>
        <location evidence="1">Golgi apparatus membrane</location>
        <topology evidence="1">Single-pass type IV membrane protein</topology>
    </subcellularLocation>
</comment>
<evidence type="ECO:0000256" key="2">
    <source>
        <dbReference type="ARBA" id="ARBA00022448"/>
    </source>
</evidence>
<dbReference type="GO" id="GO:0005484">
    <property type="term" value="F:SNAP receptor activity"/>
    <property type="evidence" value="ECO:0007669"/>
    <property type="project" value="InterPro"/>
</dbReference>
<dbReference type="GO" id="GO:0000139">
    <property type="term" value="C:Golgi membrane"/>
    <property type="evidence" value="ECO:0007669"/>
    <property type="project" value="UniProtKB-SubCell"/>
</dbReference>
<reference evidence="8 9" key="1">
    <citation type="journal article" date="2015" name="Genome Biol. Evol.">
        <title>Comparative Genomics of a Bacterivorous Green Alga Reveals Evolutionary Causalities and Consequences of Phago-Mixotrophic Mode of Nutrition.</title>
        <authorList>
            <person name="Burns J.A."/>
            <person name="Paasch A."/>
            <person name="Narechania A."/>
            <person name="Kim E."/>
        </authorList>
    </citation>
    <scope>NUCLEOTIDE SEQUENCE [LARGE SCALE GENOMIC DNA]</scope>
    <source>
        <strain evidence="8 9">PLY_AMNH</strain>
    </source>
</reference>
<dbReference type="InterPro" id="IPR027027">
    <property type="entry name" value="GOSR2/Membrin/Bos1"/>
</dbReference>
<dbReference type="Proteomes" id="UP001190700">
    <property type="component" value="Unassembled WGS sequence"/>
</dbReference>
<evidence type="ECO:0000256" key="3">
    <source>
        <dbReference type="ARBA" id="ARBA00022692"/>
    </source>
</evidence>
<name>A0AAE0GXJ1_9CHLO</name>
<gene>
    <name evidence="8" type="ORF">CYMTET_6235</name>
</gene>
<dbReference type="Pfam" id="PF12352">
    <property type="entry name" value="V-SNARE_C"/>
    <property type="match status" value="1"/>
</dbReference>
<keyword evidence="3" id="KW-0812">Transmembrane</keyword>
<evidence type="ECO:0000256" key="7">
    <source>
        <dbReference type="ARBA" id="ARBA00023136"/>
    </source>
</evidence>
<keyword evidence="9" id="KW-1185">Reference proteome</keyword>
<keyword evidence="4" id="KW-0653">Protein transport</keyword>
<evidence type="ECO:0008006" key="10">
    <source>
        <dbReference type="Google" id="ProtNLM"/>
    </source>
</evidence>
<dbReference type="GO" id="GO:0012507">
    <property type="term" value="C:ER to Golgi transport vesicle membrane"/>
    <property type="evidence" value="ECO:0007669"/>
    <property type="project" value="TreeGrafter"/>
</dbReference>
<dbReference type="GO" id="GO:0005789">
    <property type="term" value="C:endoplasmic reticulum membrane"/>
    <property type="evidence" value="ECO:0007669"/>
    <property type="project" value="TreeGrafter"/>
</dbReference>
<evidence type="ECO:0000256" key="4">
    <source>
        <dbReference type="ARBA" id="ARBA00022927"/>
    </source>
</evidence>
<evidence type="ECO:0000256" key="1">
    <source>
        <dbReference type="ARBA" id="ARBA00004409"/>
    </source>
</evidence>
<dbReference type="GO" id="GO:0006906">
    <property type="term" value="P:vesicle fusion"/>
    <property type="evidence" value="ECO:0007669"/>
    <property type="project" value="TreeGrafter"/>
</dbReference>
<organism evidence="8 9">
    <name type="scientific">Cymbomonas tetramitiformis</name>
    <dbReference type="NCBI Taxonomy" id="36881"/>
    <lineage>
        <taxon>Eukaryota</taxon>
        <taxon>Viridiplantae</taxon>
        <taxon>Chlorophyta</taxon>
        <taxon>Pyramimonadophyceae</taxon>
        <taxon>Pyramimonadales</taxon>
        <taxon>Pyramimonadaceae</taxon>
        <taxon>Cymbomonas</taxon>
    </lineage>
</organism>
<keyword evidence="7" id="KW-0472">Membrane</keyword>
<keyword evidence="2" id="KW-0813">Transport</keyword>
<evidence type="ECO:0000313" key="8">
    <source>
        <dbReference type="EMBL" id="KAK3286194.1"/>
    </source>
</evidence>
<dbReference type="PANTHER" id="PTHR21230">
    <property type="entry name" value="VESICLE TRANSPORT V-SNARE PROTEIN VTI1-RELATED"/>
    <property type="match status" value="1"/>
</dbReference>
<dbReference type="GO" id="GO:0031201">
    <property type="term" value="C:SNARE complex"/>
    <property type="evidence" value="ECO:0007669"/>
    <property type="project" value="TreeGrafter"/>
</dbReference>
<dbReference type="GO" id="GO:0015031">
    <property type="term" value="P:protein transport"/>
    <property type="evidence" value="ECO:0007669"/>
    <property type="project" value="UniProtKB-KW"/>
</dbReference>
<dbReference type="PANTHER" id="PTHR21230:SF1">
    <property type="entry name" value="GOLGI SNAP RECEPTOR COMPLEX MEMBER 2"/>
    <property type="match status" value="1"/>
</dbReference>
<proteinExistence type="predicted"/>
<dbReference type="EMBL" id="LGRX02001418">
    <property type="protein sequence ID" value="KAK3286194.1"/>
    <property type="molecule type" value="Genomic_DNA"/>
</dbReference>